<protein>
    <recommendedName>
        <fullName evidence="2">Delta(24)-sterol reductase</fullName>
        <ecNumber evidence="2">1.3.1.72</ecNumber>
    </recommendedName>
</protein>
<dbReference type="OMA" id="LWICPLR"/>
<feature type="domain" description="FAD-binding PCMH-type" evidence="7">
    <location>
        <begin position="1"/>
        <end position="167"/>
    </location>
</feature>
<evidence type="ECO:0000256" key="5">
    <source>
        <dbReference type="ARBA" id="ARBA00023002"/>
    </source>
</evidence>
<dbReference type="InterPro" id="IPR016169">
    <property type="entry name" value="FAD-bd_PCMH_sub2"/>
</dbReference>
<dbReference type="SUPFAM" id="SSF56176">
    <property type="entry name" value="FAD-binding/transporter-associated domain-like"/>
    <property type="match status" value="1"/>
</dbReference>
<dbReference type="EMBL" id="JH921428">
    <property type="protein sequence ID" value="EKD21499.1"/>
    <property type="molecule type" value="Genomic_DNA"/>
</dbReference>
<dbReference type="PANTHER" id="PTHR10801:SF0">
    <property type="entry name" value="DELTA(24)-STEROL REDUCTASE"/>
    <property type="match status" value="1"/>
</dbReference>
<evidence type="ECO:0000259" key="7">
    <source>
        <dbReference type="PROSITE" id="PS51387"/>
    </source>
</evidence>
<dbReference type="InParanoid" id="K1Y8L8"/>
<keyword evidence="9" id="KW-1185">Reference proteome</keyword>
<dbReference type="GO" id="GO:0016020">
    <property type="term" value="C:membrane"/>
    <property type="evidence" value="ECO:0007669"/>
    <property type="project" value="UniProtKB-SubCell"/>
</dbReference>
<proteinExistence type="predicted"/>
<evidence type="ECO:0000256" key="3">
    <source>
        <dbReference type="ARBA" id="ARBA00022692"/>
    </source>
</evidence>
<keyword evidence="3" id="KW-0812">Transmembrane</keyword>
<dbReference type="eggNOG" id="KOG1262">
    <property type="taxonomic scope" value="Eukaryota"/>
</dbReference>
<dbReference type="PANTHER" id="PTHR10801">
    <property type="entry name" value="24-DEHYDROCHOLESTEROL REDUCTASE"/>
    <property type="match status" value="1"/>
</dbReference>
<name>K1Y8L8_MARBU</name>
<dbReference type="HOGENOM" id="CLU_025883_0_0_1"/>
<evidence type="ECO:0000256" key="6">
    <source>
        <dbReference type="ARBA" id="ARBA00023136"/>
    </source>
</evidence>
<dbReference type="InterPro" id="IPR006094">
    <property type="entry name" value="Oxid_FAD_bind_N"/>
</dbReference>
<evidence type="ECO:0000256" key="1">
    <source>
        <dbReference type="ARBA" id="ARBA00004167"/>
    </source>
</evidence>
<evidence type="ECO:0000256" key="2">
    <source>
        <dbReference type="ARBA" id="ARBA00012405"/>
    </source>
</evidence>
<dbReference type="Gene3D" id="3.30.465.10">
    <property type="match status" value="1"/>
</dbReference>
<dbReference type="STRING" id="1072389.K1Y8L8"/>
<dbReference type="InterPro" id="IPR016166">
    <property type="entry name" value="FAD-bd_PCMH"/>
</dbReference>
<dbReference type="InterPro" id="IPR040165">
    <property type="entry name" value="Diminuto-like"/>
</dbReference>
<comment type="subcellular location">
    <subcellularLocation>
        <location evidence="1">Membrane</location>
        <topology evidence="1">Single-pass membrane protein</topology>
    </subcellularLocation>
</comment>
<dbReference type="GO" id="GO:0050614">
    <property type="term" value="F:Delta24-sterol reductase activity"/>
    <property type="evidence" value="ECO:0007669"/>
    <property type="project" value="UniProtKB-EC"/>
</dbReference>
<evidence type="ECO:0000313" key="8">
    <source>
        <dbReference type="EMBL" id="EKD21499.1"/>
    </source>
</evidence>
<dbReference type="GO" id="GO:0000246">
    <property type="term" value="F:Delta24(24-1) sterol reductase activity"/>
    <property type="evidence" value="ECO:0007669"/>
    <property type="project" value="TreeGrafter"/>
</dbReference>
<keyword evidence="6" id="KW-0472">Membrane</keyword>
<dbReference type="GeneID" id="18756547"/>
<dbReference type="AlphaFoldDB" id="K1Y8L8"/>
<dbReference type="GO" id="GO:0005737">
    <property type="term" value="C:cytoplasm"/>
    <property type="evidence" value="ECO:0007669"/>
    <property type="project" value="TreeGrafter"/>
</dbReference>
<sequence>MDSHDRAVAQIAATIRKFHARKEKFRIYHGSTNSTRQSQYQRDRMVDTSTLNHVLKIDTKSMTALVEPNVAMDALVEATLQHGLLPPVVMEFPGITVGGGFAGTAGESSSFKYGFFDRTINCIEVVLADGDVIKASATENSDLFYGAASSFGTLGVTTLLEIQLVEAKTYVELDYHPVTSIAEAQTVIAKATEDTTTDYLDGIMYSKDYGVMCVGRLMNEVSPGSKIQRFTRPTDPWFYIHVERLMKNRKSPAKESVPVVDYLFRYDRGGFWVARYAFKYFITPFNRITRFILDYFMHTRVMYHALHQSGLSSYYIIQDVAIPYKEAETFMSYLDTNFKHYPIWLCPLKQSGKQIASTHSLQVQKTNQQRPEMMLNFGVWGPGPTRREDFIQWNRAFEKKVDALGGQKWLYAHTYYTEEEFDEIYDREKYDALREKYNATYLPSVYDKVKVDVEKEQSAREASWKARLVALFWSIWPLMGLYGVYKAMMGGDYLLPKTKKKAAKDA</sequence>
<dbReference type="Pfam" id="PF01565">
    <property type="entry name" value="FAD_binding_4"/>
    <property type="match status" value="1"/>
</dbReference>
<gene>
    <name evidence="8" type="ORF">MBM_00612</name>
</gene>
<dbReference type="EC" id="1.3.1.72" evidence="2"/>
<keyword evidence="5" id="KW-0560">Oxidoreductase</keyword>
<accession>K1Y8L8</accession>
<reference evidence="8 9" key="1">
    <citation type="journal article" date="2012" name="BMC Genomics">
        <title>Sequencing the genome of Marssonina brunnea reveals fungus-poplar co-evolution.</title>
        <authorList>
            <person name="Zhu S."/>
            <person name="Cao Y.-Z."/>
            <person name="Jiang C."/>
            <person name="Tan B.-Y."/>
            <person name="Wang Z."/>
            <person name="Feng S."/>
            <person name="Zhang L."/>
            <person name="Su X.-H."/>
            <person name="Brejova B."/>
            <person name="Vinar T."/>
            <person name="Xu M."/>
            <person name="Wang M.-X."/>
            <person name="Zhang S.-G."/>
            <person name="Huang M.-R."/>
            <person name="Wu R."/>
            <person name="Zhou Y."/>
        </authorList>
    </citation>
    <scope>NUCLEOTIDE SEQUENCE [LARGE SCALE GENOMIC DNA]</scope>
    <source>
        <strain evidence="8 9">MB_m1</strain>
    </source>
</reference>
<dbReference type="OrthoDB" id="415825at2759"/>
<keyword evidence="4" id="KW-1133">Transmembrane helix</keyword>
<organism evidence="8 9">
    <name type="scientific">Marssonina brunnea f. sp. multigermtubi (strain MB_m1)</name>
    <name type="common">Marssonina leaf spot fungus</name>
    <dbReference type="NCBI Taxonomy" id="1072389"/>
    <lineage>
        <taxon>Eukaryota</taxon>
        <taxon>Fungi</taxon>
        <taxon>Dikarya</taxon>
        <taxon>Ascomycota</taxon>
        <taxon>Pezizomycotina</taxon>
        <taxon>Leotiomycetes</taxon>
        <taxon>Helotiales</taxon>
        <taxon>Drepanopezizaceae</taxon>
        <taxon>Drepanopeziza</taxon>
    </lineage>
</organism>
<evidence type="ECO:0000313" key="9">
    <source>
        <dbReference type="Proteomes" id="UP000006753"/>
    </source>
</evidence>
<dbReference type="GO" id="GO:0008202">
    <property type="term" value="P:steroid metabolic process"/>
    <property type="evidence" value="ECO:0007669"/>
    <property type="project" value="TreeGrafter"/>
</dbReference>
<evidence type="ECO:0000256" key="4">
    <source>
        <dbReference type="ARBA" id="ARBA00022989"/>
    </source>
</evidence>
<dbReference type="KEGG" id="mbe:MBM_00612"/>
<dbReference type="GO" id="GO:0071949">
    <property type="term" value="F:FAD binding"/>
    <property type="evidence" value="ECO:0007669"/>
    <property type="project" value="InterPro"/>
</dbReference>
<dbReference type="PROSITE" id="PS51387">
    <property type="entry name" value="FAD_PCMH"/>
    <property type="match status" value="1"/>
</dbReference>
<dbReference type="FunFam" id="3.30.465.10:FF:000031">
    <property type="entry name" value="FAD binding domain protein"/>
    <property type="match status" value="1"/>
</dbReference>
<dbReference type="Proteomes" id="UP000006753">
    <property type="component" value="Unassembled WGS sequence"/>
</dbReference>
<dbReference type="InterPro" id="IPR036318">
    <property type="entry name" value="FAD-bd_PCMH-like_sf"/>
</dbReference>